<gene>
    <name evidence="1" type="ORF">A6M13_07550</name>
</gene>
<name>A0A1C0Y537_9BACL</name>
<keyword evidence="2" id="KW-1185">Reference proteome</keyword>
<evidence type="ECO:0000313" key="1">
    <source>
        <dbReference type="EMBL" id="OCS82280.1"/>
    </source>
</evidence>
<dbReference type="STRING" id="33978.A6M13_07550"/>
<comment type="caution">
    <text evidence="1">The sequence shown here is derived from an EMBL/GenBank/DDBJ whole genome shotgun (WGS) entry which is preliminary data.</text>
</comment>
<dbReference type="OrthoDB" id="1697664at2"/>
<dbReference type="RefSeq" id="WP_066548624.1">
    <property type="nucleotide sequence ID" value="NZ_MASJ01000042.1"/>
</dbReference>
<dbReference type="AlphaFoldDB" id="A0A1C0Y537"/>
<accession>A0A1C0Y537</accession>
<dbReference type="Proteomes" id="UP000093199">
    <property type="component" value="Unassembled WGS sequence"/>
</dbReference>
<evidence type="ECO:0000313" key="2">
    <source>
        <dbReference type="Proteomes" id="UP000093199"/>
    </source>
</evidence>
<sequence length="113" mass="12853">MAVKTININGTDVKFKVTGVTPVLYMSQNGGKDFLADFTKLEKEIQSGEIYSTMPIYQIIYCLAKQANKDIDDMQEWLDSFEDGFPIYDVLTELMPFIQMNLTSGKKPPTKKK</sequence>
<dbReference type="EMBL" id="MASJ01000042">
    <property type="protein sequence ID" value="OCS82280.1"/>
    <property type="molecule type" value="Genomic_DNA"/>
</dbReference>
<protein>
    <submittedName>
        <fullName evidence="1">Uncharacterized protein</fullName>
    </submittedName>
</protein>
<proteinExistence type="predicted"/>
<reference evidence="1 2" key="1">
    <citation type="submission" date="2016-07" db="EMBL/GenBank/DDBJ databases">
        <title>Caryophanon tenue genome sequencing.</title>
        <authorList>
            <person name="Verma A."/>
            <person name="Pal Y."/>
            <person name="Krishnamurthi S."/>
        </authorList>
    </citation>
    <scope>NUCLEOTIDE SEQUENCE [LARGE SCALE GENOMIC DNA]</scope>
    <source>
        <strain evidence="1 2">DSM 14152</strain>
    </source>
</reference>
<organism evidence="1 2">
    <name type="scientific">Caryophanon tenue</name>
    <dbReference type="NCBI Taxonomy" id="33978"/>
    <lineage>
        <taxon>Bacteria</taxon>
        <taxon>Bacillati</taxon>
        <taxon>Bacillota</taxon>
        <taxon>Bacilli</taxon>
        <taxon>Bacillales</taxon>
        <taxon>Caryophanaceae</taxon>
        <taxon>Caryophanon</taxon>
    </lineage>
</organism>